<proteinExistence type="predicted"/>
<organism evidence="1 2">
    <name type="scientific">Kitasatospora paracochleata</name>
    <dbReference type="NCBI Taxonomy" id="58354"/>
    <lineage>
        <taxon>Bacteria</taxon>
        <taxon>Bacillati</taxon>
        <taxon>Actinomycetota</taxon>
        <taxon>Actinomycetes</taxon>
        <taxon>Kitasatosporales</taxon>
        <taxon>Streptomycetaceae</taxon>
        <taxon>Kitasatospora</taxon>
    </lineage>
</organism>
<accession>A0ABT1J8Y0</accession>
<gene>
    <name evidence="1" type="ORF">FHR36_007096</name>
</gene>
<dbReference type="RefSeq" id="WP_253804181.1">
    <property type="nucleotide sequence ID" value="NZ_BAAAUB010000029.1"/>
</dbReference>
<comment type="caution">
    <text evidence="1">The sequence shown here is derived from an EMBL/GenBank/DDBJ whole genome shotgun (WGS) entry which is preliminary data.</text>
</comment>
<reference evidence="1 2" key="1">
    <citation type="submission" date="2022-06" db="EMBL/GenBank/DDBJ databases">
        <title>Sequencing the genomes of 1000 actinobacteria strains.</title>
        <authorList>
            <person name="Klenk H.-P."/>
        </authorList>
    </citation>
    <scope>NUCLEOTIDE SEQUENCE [LARGE SCALE GENOMIC DNA]</scope>
    <source>
        <strain evidence="1 2">DSM 41656</strain>
    </source>
</reference>
<keyword evidence="2" id="KW-1185">Reference proteome</keyword>
<evidence type="ECO:0000313" key="1">
    <source>
        <dbReference type="EMBL" id="MCP2313897.1"/>
    </source>
</evidence>
<name>A0ABT1J8Y0_9ACTN</name>
<evidence type="ECO:0000313" key="2">
    <source>
        <dbReference type="Proteomes" id="UP001206483"/>
    </source>
</evidence>
<sequence>MPEADLTAEQKALAQRRARLPRSLRQLRGFVDRLAGLAEHSAYDAYLLDCLRAVLLEQEVASATSGRSVHPGLRVEGNAWPGADPATRFSVALTGGRGRLLRRGFPTTHAARCAAVRLADAADWRLPTAEFGAQHHAAVLAEETRPI</sequence>
<dbReference type="Proteomes" id="UP001206483">
    <property type="component" value="Unassembled WGS sequence"/>
</dbReference>
<protein>
    <submittedName>
        <fullName evidence="1">Uncharacterized protein</fullName>
    </submittedName>
</protein>
<dbReference type="EMBL" id="JAMZDX010000008">
    <property type="protein sequence ID" value="MCP2313897.1"/>
    <property type="molecule type" value="Genomic_DNA"/>
</dbReference>